<protein>
    <recommendedName>
        <fullName evidence="2">BTB domain-containing protein</fullName>
    </recommendedName>
</protein>
<dbReference type="PANTHER" id="PTHR47843">
    <property type="entry name" value="BTB DOMAIN-CONTAINING PROTEIN-RELATED"/>
    <property type="match status" value="1"/>
</dbReference>
<evidence type="ECO:0000313" key="3">
    <source>
        <dbReference type="EMBL" id="KAK8153056.1"/>
    </source>
</evidence>
<feature type="compositionally biased region" description="Basic residues" evidence="1">
    <location>
        <begin position="300"/>
        <end position="320"/>
    </location>
</feature>
<dbReference type="EMBL" id="JBBWUH010000013">
    <property type="protein sequence ID" value="KAK8153056.1"/>
    <property type="molecule type" value="Genomic_DNA"/>
</dbReference>
<evidence type="ECO:0000259" key="2">
    <source>
        <dbReference type="PROSITE" id="PS50097"/>
    </source>
</evidence>
<proteinExistence type="predicted"/>
<sequence>MVSGNGSHEPGGLTGYPKTRFKDKKFSDLTICCQGEEFFVHKVIMAANSPFFNKACDPDSPWVEAKTGRIHLDEDRPDLVFWMLVYCYHSNEKSPLKLDFYNMSRSNDTEVELRAQVTLYAMADKYQIFGLEELMIQCFEKVLDGRGGPFLPIAPAGVGRVASDIFETTRDTETVLRNIILVFVTDRLHRLMISNRFIAEIDRIDGVDGVDSFWKALAAINAQQGNRPRKCVTCGEEDIAELYSREHDMKWPHKLFQCGICGAGHGLDERNERNGQLFKELAPETDIGEDGGDNPDGSPSKKRKRSSAGRRAKKAAKLNRRSWGAAVMPNNFSVGVAKRVTDSYLDANACVAICSIIASKLSSVPHDTFQGGDWKAHPCLEQPS</sequence>
<comment type="caution">
    <text evidence="3">The sequence shown here is derived from an EMBL/GenBank/DDBJ whole genome shotgun (WGS) entry which is preliminary data.</text>
</comment>
<dbReference type="Pfam" id="PF00651">
    <property type="entry name" value="BTB"/>
    <property type="match status" value="1"/>
</dbReference>
<dbReference type="PROSITE" id="PS50097">
    <property type="entry name" value="BTB"/>
    <property type="match status" value="1"/>
</dbReference>
<keyword evidence="4" id="KW-1185">Reference proteome</keyword>
<feature type="domain" description="BTB" evidence="2">
    <location>
        <begin position="27"/>
        <end position="52"/>
    </location>
</feature>
<evidence type="ECO:0000256" key="1">
    <source>
        <dbReference type="SAM" id="MobiDB-lite"/>
    </source>
</evidence>
<dbReference type="InterPro" id="IPR011333">
    <property type="entry name" value="SKP1/BTB/POZ_sf"/>
</dbReference>
<reference evidence="3 4" key="1">
    <citation type="journal article" date="2022" name="G3 (Bethesda)">
        <title>Enemy or ally: a genomic approach to elucidate the lifestyle of Phyllosticta citrichinaensis.</title>
        <authorList>
            <person name="Buijs V.A."/>
            <person name="Groenewald J.Z."/>
            <person name="Haridas S."/>
            <person name="LaButti K.M."/>
            <person name="Lipzen A."/>
            <person name="Martin F.M."/>
            <person name="Barry K."/>
            <person name="Grigoriev I.V."/>
            <person name="Crous P.W."/>
            <person name="Seidl M.F."/>
        </authorList>
    </citation>
    <scope>NUCLEOTIDE SEQUENCE [LARGE SCALE GENOMIC DNA]</scope>
    <source>
        <strain evidence="3 4">CBS 129764</strain>
    </source>
</reference>
<gene>
    <name evidence="3" type="ORF">IWX90DRAFT_418977</name>
</gene>
<dbReference type="SMART" id="SM00225">
    <property type="entry name" value="BTB"/>
    <property type="match status" value="1"/>
</dbReference>
<dbReference type="InterPro" id="IPR000210">
    <property type="entry name" value="BTB/POZ_dom"/>
</dbReference>
<dbReference type="SUPFAM" id="SSF54695">
    <property type="entry name" value="POZ domain"/>
    <property type="match status" value="1"/>
</dbReference>
<feature type="region of interest" description="Disordered" evidence="1">
    <location>
        <begin position="282"/>
        <end position="320"/>
    </location>
</feature>
<dbReference type="CDD" id="cd18186">
    <property type="entry name" value="BTB_POZ_ZBTB_KLHL-like"/>
    <property type="match status" value="1"/>
</dbReference>
<dbReference type="Proteomes" id="UP001456524">
    <property type="component" value="Unassembled WGS sequence"/>
</dbReference>
<evidence type="ECO:0000313" key="4">
    <source>
        <dbReference type="Proteomes" id="UP001456524"/>
    </source>
</evidence>
<dbReference type="Gene3D" id="3.30.710.10">
    <property type="entry name" value="Potassium Channel Kv1.1, Chain A"/>
    <property type="match status" value="1"/>
</dbReference>
<organism evidence="3 4">
    <name type="scientific">Phyllosticta citrichinensis</name>
    <dbReference type="NCBI Taxonomy" id="1130410"/>
    <lineage>
        <taxon>Eukaryota</taxon>
        <taxon>Fungi</taxon>
        <taxon>Dikarya</taxon>
        <taxon>Ascomycota</taxon>
        <taxon>Pezizomycotina</taxon>
        <taxon>Dothideomycetes</taxon>
        <taxon>Dothideomycetes incertae sedis</taxon>
        <taxon>Botryosphaeriales</taxon>
        <taxon>Phyllostictaceae</taxon>
        <taxon>Phyllosticta</taxon>
    </lineage>
</organism>
<dbReference type="PANTHER" id="PTHR47843:SF5">
    <property type="entry name" value="BTB_POZ DOMAIN PROTEIN"/>
    <property type="match status" value="1"/>
</dbReference>
<name>A0ABR1XFU8_9PEZI</name>
<accession>A0ABR1XFU8</accession>